<keyword evidence="8 10" id="KW-0067">ATP-binding</keyword>
<evidence type="ECO:0000256" key="6">
    <source>
        <dbReference type="ARBA" id="ARBA00022741"/>
    </source>
</evidence>
<dbReference type="GO" id="GO:0070985">
    <property type="term" value="C:transcription factor TFIIK complex"/>
    <property type="evidence" value="ECO:0007669"/>
    <property type="project" value="InterPro"/>
</dbReference>
<organism evidence="14 15">
    <name type="scientific">Paramicrosporidium saccamoebae</name>
    <dbReference type="NCBI Taxonomy" id="1246581"/>
    <lineage>
        <taxon>Eukaryota</taxon>
        <taxon>Fungi</taxon>
        <taxon>Fungi incertae sedis</taxon>
        <taxon>Cryptomycota</taxon>
        <taxon>Cryptomycota incertae sedis</taxon>
        <taxon>Paramicrosporidium</taxon>
    </lineage>
</organism>
<feature type="domain" description="Protein kinase" evidence="13">
    <location>
        <begin position="56"/>
        <end position="336"/>
    </location>
</feature>
<evidence type="ECO:0000256" key="10">
    <source>
        <dbReference type="PIRSR" id="PIRSR637770-2"/>
    </source>
</evidence>
<evidence type="ECO:0000256" key="1">
    <source>
        <dbReference type="ARBA" id="ARBA00006485"/>
    </source>
</evidence>
<evidence type="ECO:0000313" key="14">
    <source>
        <dbReference type="EMBL" id="PJF19209.1"/>
    </source>
</evidence>
<dbReference type="EC" id="2.7.11.23" evidence="2"/>
<keyword evidence="4" id="KW-0597">Phosphoprotein</keyword>
<dbReference type="EMBL" id="MTSL01000074">
    <property type="protein sequence ID" value="PJF19209.1"/>
    <property type="molecule type" value="Genomic_DNA"/>
</dbReference>
<proteinExistence type="inferred from homology"/>
<keyword evidence="5" id="KW-0808">Transferase</keyword>
<evidence type="ECO:0000256" key="4">
    <source>
        <dbReference type="ARBA" id="ARBA00022553"/>
    </source>
</evidence>
<feature type="binding site" evidence="10 11">
    <location>
        <position position="85"/>
    </location>
    <ligand>
        <name>ATP</name>
        <dbReference type="ChEBI" id="CHEBI:30616"/>
    </ligand>
</feature>
<dbReference type="InterPro" id="IPR011009">
    <property type="entry name" value="Kinase-like_dom_sf"/>
</dbReference>
<dbReference type="GO" id="GO:0004693">
    <property type="term" value="F:cyclin-dependent protein serine/threonine kinase activity"/>
    <property type="evidence" value="ECO:0007669"/>
    <property type="project" value="TreeGrafter"/>
</dbReference>
<reference evidence="14 15" key="1">
    <citation type="submission" date="2016-10" db="EMBL/GenBank/DDBJ databases">
        <title>The genome of Paramicrosporidium saccamoebae is the missing link in understanding Cryptomycota and Microsporidia evolution.</title>
        <authorList>
            <person name="Quandt C.A."/>
            <person name="Beaudet D."/>
            <person name="Corsaro D."/>
            <person name="Michel R."/>
            <person name="Corradi N."/>
            <person name="James T."/>
        </authorList>
    </citation>
    <scope>NUCLEOTIDE SEQUENCE [LARGE SCALE GENOMIC DNA]</scope>
    <source>
        <strain evidence="14 15">KSL3</strain>
    </source>
</reference>
<keyword evidence="3 12" id="KW-0723">Serine/threonine-protein kinase</keyword>
<dbReference type="InterPro" id="IPR050108">
    <property type="entry name" value="CDK"/>
</dbReference>
<dbReference type="Proteomes" id="UP000240830">
    <property type="component" value="Unassembled WGS sequence"/>
</dbReference>
<dbReference type="PANTHER" id="PTHR24056:SF0">
    <property type="entry name" value="CYCLIN-DEPENDENT KINASE 7"/>
    <property type="match status" value="1"/>
</dbReference>
<dbReference type="PROSITE" id="PS00108">
    <property type="entry name" value="PROTEIN_KINASE_ST"/>
    <property type="match status" value="1"/>
</dbReference>
<dbReference type="InterPro" id="IPR017441">
    <property type="entry name" value="Protein_kinase_ATP_BS"/>
</dbReference>
<evidence type="ECO:0000313" key="15">
    <source>
        <dbReference type="Proteomes" id="UP000240830"/>
    </source>
</evidence>
<evidence type="ECO:0000256" key="7">
    <source>
        <dbReference type="ARBA" id="ARBA00022777"/>
    </source>
</evidence>
<evidence type="ECO:0000256" key="9">
    <source>
        <dbReference type="PIRSR" id="PIRSR637770-1"/>
    </source>
</evidence>
<keyword evidence="7 14" id="KW-0418">Kinase</keyword>
<evidence type="ECO:0000256" key="11">
    <source>
        <dbReference type="PROSITE-ProRule" id="PRU10141"/>
    </source>
</evidence>
<feature type="active site" description="Proton acceptor" evidence="9">
    <location>
        <position position="178"/>
    </location>
</feature>
<accession>A0A2H9TNA9</accession>
<evidence type="ECO:0000256" key="8">
    <source>
        <dbReference type="ARBA" id="ARBA00022840"/>
    </source>
</evidence>
<keyword evidence="6 10" id="KW-0547">Nucleotide-binding</keyword>
<keyword evidence="15" id="KW-1185">Reference proteome</keyword>
<dbReference type="FunFam" id="1.10.510.10:FF:000097">
    <property type="entry name" value="Putative cyclin-dependent kinase 7"/>
    <property type="match status" value="1"/>
</dbReference>
<gene>
    <name evidence="14" type="ORF">PSACC_00976</name>
</gene>
<comment type="caution">
    <text evidence="14">The sequence shown here is derived from an EMBL/GenBank/DDBJ whole genome shotgun (WGS) entry which is preliminary data.</text>
</comment>
<dbReference type="STRING" id="1246581.A0A2H9TNA9"/>
<dbReference type="PANTHER" id="PTHR24056">
    <property type="entry name" value="CELL DIVISION PROTEIN KINASE"/>
    <property type="match status" value="1"/>
</dbReference>
<sequence>MTRLRYQSMVCGPGIPIVLLPTSYMVFNGDSDDEFGGSVDSSQVETSHDAVAVRRYVKERKVGEGTYAVVYEGRDTQTGRRVALKKIKMTSQGSGLDISAIRELKYLYELHHPNIAKMVDAFTFKKNLNLVLEFYDADLEMMIKDRDLAFTPSDVKSWMLMLLRSVEYCHQRGILHRDLKPNNLLIATDGNIKLADFGLARSFGYPIEPMTSQVVTRWYRPPELLYGARYYTDAVDIWAAGCIFAELMLRTPFLPAETDMGQLKVIFQALGTPTEDDWPGMSSLPDYVSFPRSPKTPLASIFNAASDDALNLLEKMLIFDPTKRITAREALGHAYFTNLPRPTPPERLPKTDPVRFHKAKDAHQRQQYQNRLNDIEPRKLF</sequence>
<feature type="binding site" evidence="10">
    <location>
        <begin position="62"/>
        <end position="70"/>
    </location>
    <ligand>
        <name>ATP</name>
        <dbReference type="ChEBI" id="CHEBI:30616"/>
    </ligand>
</feature>
<dbReference type="InterPro" id="IPR008271">
    <property type="entry name" value="Ser/Thr_kinase_AS"/>
</dbReference>
<dbReference type="GO" id="GO:0005524">
    <property type="term" value="F:ATP binding"/>
    <property type="evidence" value="ECO:0007669"/>
    <property type="project" value="UniProtKB-UniRule"/>
</dbReference>
<evidence type="ECO:0000256" key="5">
    <source>
        <dbReference type="ARBA" id="ARBA00022679"/>
    </source>
</evidence>
<evidence type="ECO:0000256" key="12">
    <source>
        <dbReference type="RuleBase" id="RU000304"/>
    </source>
</evidence>
<dbReference type="Pfam" id="PF00069">
    <property type="entry name" value="Pkinase"/>
    <property type="match status" value="1"/>
</dbReference>
<comment type="similarity">
    <text evidence="1">Belongs to the protein kinase superfamily. CMGC Ser/Thr protein kinase family. CDC2/CDKX subfamily.</text>
</comment>
<evidence type="ECO:0000259" key="13">
    <source>
        <dbReference type="PROSITE" id="PS50011"/>
    </source>
</evidence>
<dbReference type="GO" id="GO:0032968">
    <property type="term" value="P:positive regulation of transcription elongation by RNA polymerase II"/>
    <property type="evidence" value="ECO:0007669"/>
    <property type="project" value="UniProtKB-ARBA"/>
</dbReference>
<dbReference type="InterPro" id="IPR000719">
    <property type="entry name" value="Prot_kinase_dom"/>
</dbReference>
<dbReference type="CDD" id="cd07841">
    <property type="entry name" value="STKc_CDK7"/>
    <property type="match status" value="1"/>
</dbReference>
<name>A0A2H9TNA9_9FUNG</name>
<dbReference type="Gene3D" id="3.30.200.20">
    <property type="entry name" value="Phosphorylase Kinase, domain 1"/>
    <property type="match status" value="1"/>
</dbReference>
<evidence type="ECO:0000256" key="3">
    <source>
        <dbReference type="ARBA" id="ARBA00022527"/>
    </source>
</evidence>
<dbReference type="OrthoDB" id="1732493at2759"/>
<dbReference type="Gene3D" id="1.10.510.10">
    <property type="entry name" value="Transferase(Phosphotransferase) domain 1"/>
    <property type="match status" value="1"/>
</dbReference>
<dbReference type="SMART" id="SM00220">
    <property type="entry name" value="S_TKc"/>
    <property type="match status" value="1"/>
</dbReference>
<evidence type="ECO:0000256" key="2">
    <source>
        <dbReference type="ARBA" id="ARBA00012409"/>
    </source>
</evidence>
<protein>
    <recommendedName>
        <fullName evidence="2">[RNA-polymerase]-subunit kinase</fullName>
        <ecNumber evidence="2">2.7.11.23</ecNumber>
    </recommendedName>
</protein>
<dbReference type="PROSITE" id="PS50011">
    <property type="entry name" value="PROTEIN_KINASE_DOM"/>
    <property type="match status" value="1"/>
</dbReference>
<dbReference type="GO" id="GO:0008353">
    <property type="term" value="F:RNA polymerase II CTD heptapeptide repeat kinase activity"/>
    <property type="evidence" value="ECO:0007669"/>
    <property type="project" value="UniProtKB-EC"/>
</dbReference>
<dbReference type="SUPFAM" id="SSF56112">
    <property type="entry name" value="Protein kinase-like (PK-like)"/>
    <property type="match status" value="1"/>
</dbReference>
<dbReference type="GO" id="GO:0005737">
    <property type="term" value="C:cytoplasm"/>
    <property type="evidence" value="ECO:0007669"/>
    <property type="project" value="TreeGrafter"/>
</dbReference>
<dbReference type="PROSITE" id="PS00107">
    <property type="entry name" value="PROTEIN_KINASE_ATP"/>
    <property type="match status" value="1"/>
</dbReference>
<dbReference type="InterPro" id="IPR037770">
    <property type="entry name" value="CDK7"/>
</dbReference>
<dbReference type="AlphaFoldDB" id="A0A2H9TNA9"/>